<dbReference type="Proteomes" id="UP000199607">
    <property type="component" value="Unassembled WGS sequence"/>
</dbReference>
<dbReference type="Gene3D" id="3.40.50.300">
    <property type="entry name" value="P-loop containing nucleotide triphosphate hydrolases"/>
    <property type="match status" value="1"/>
</dbReference>
<organism evidence="1 2">
    <name type="scientific">Halogranum rubrum</name>
    <dbReference type="NCBI Taxonomy" id="553466"/>
    <lineage>
        <taxon>Archaea</taxon>
        <taxon>Methanobacteriati</taxon>
        <taxon>Methanobacteriota</taxon>
        <taxon>Stenosarchaea group</taxon>
        <taxon>Halobacteria</taxon>
        <taxon>Halobacteriales</taxon>
        <taxon>Haloferacaceae</taxon>
    </lineage>
</organism>
<accession>A0A1I4BT55</accession>
<protein>
    <recommendedName>
        <fullName evidence="3">HprK-related kinase B</fullName>
    </recommendedName>
</protein>
<sequence>MVEHKLMSYYNFFDTYLVEVRGDEGRSVNQHHRMYDHFLETSPDREPDLVIEMTTQKPDPDTVLGTPKSYYGREGDRFVVRKGSNYMSVNADWSHMWVSPNWEPFNVVYPLEYELRKRFVDDGYALVHASGVQWNGSTFIFPAWRSAGKTNTLLSLLGSGGDYLADDRLWVNADGSVRGYPLGVNMQPHNLESFGHVTERDEDEKQTFKQRVAGFVDKHADQTRSTLDEGAIFLTKRFLTESGRTFTSLSEVLPGSKFVDSADADGVVVLRAAPTQDTISIDEITSDDALTETVTISDYEWNGLLREYFYAFDTLFPEFDKTTEFESVLEAERRIFADLFSTVPTYRAFVPRTRDWVETGIADDLRSSLSELNPPLEATPSR</sequence>
<evidence type="ECO:0008006" key="3">
    <source>
        <dbReference type="Google" id="ProtNLM"/>
    </source>
</evidence>
<keyword evidence="2" id="KW-1185">Reference proteome</keyword>
<dbReference type="EMBL" id="FOTC01000001">
    <property type="protein sequence ID" value="SFK71061.1"/>
    <property type="molecule type" value="Genomic_DNA"/>
</dbReference>
<evidence type="ECO:0000313" key="2">
    <source>
        <dbReference type="Proteomes" id="UP000199607"/>
    </source>
</evidence>
<dbReference type="InterPro" id="IPR027417">
    <property type="entry name" value="P-loop_NTPase"/>
</dbReference>
<proteinExistence type="predicted"/>
<gene>
    <name evidence="1" type="ORF">SAMN04487950_0710</name>
</gene>
<name>A0A1I4BT55_9EURY</name>
<dbReference type="AlphaFoldDB" id="A0A1I4BT55"/>
<evidence type="ECO:0000313" key="1">
    <source>
        <dbReference type="EMBL" id="SFK71061.1"/>
    </source>
</evidence>
<reference evidence="2" key="1">
    <citation type="submission" date="2016-10" db="EMBL/GenBank/DDBJ databases">
        <authorList>
            <person name="Varghese N."/>
            <person name="Submissions S."/>
        </authorList>
    </citation>
    <scope>NUCLEOTIDE SEQUENCE [LARGE SCALE GENOMIC DNA]</scope>
    <source>
        <strain evidence="2">CGMCC 1.7738</strain>
    </source>
</reference>